<name>A0A0M0L6J2_9BACI</name>
<keyword evidence="8" id="KW-1185">Reference proteome</keyword>
<comment type="similarity">
    <text evidence="1 6">Belongs to the short-chain dehydrogenases/reductases (SDR) family.</text>
</comment>
<protein>
    <recommendedName>
        <fullName evidence="3">glucose 1-dehydrogenase [NAD(P)(+)]</fullName>
        <ecNumber evidence="3">1.1.1.47</ecNumber>
    </recommendedName>
</protein>
<dbReference type="Pfam" id="PF00106">
    <property type="entry name" value="adh_short"/>
    <property type="match status" value="1"/>
</dbReference>
<sequence length="263" mass="28789">MELNLQQKLVVVTGSTAGIGKAVAEHFLQEGAHVVVNGRTQEKVDKVVKELSAHGTVHGVAADLSKPEQSKQFLEQVDAIGEVDVLVNNLAFFEVKSFEEVTDEEWMEYFEVNVMTAVRTSRHYLPKMLKRNQGRILNLASEAGVKPLPQMLPYSVTKTSLISLSRGMAEMTKGTKVTVNAVLPGPTWTEGVENFIEGAAKAENKELGAFTRDYFKDNEPTSLIQRFATVEEVASTIVFLASHKASAINGATQRVEGGIIRSI</sequence>
<evidence type="ECO:0000256" key="6">
    <source>
        <dbReference type="RuleBase" id="RU000363"/>
    </source>
</evidence>
<dbReference type="Proteomes" id="UP000037558">
    <property type="component" value="Unassembled WGS sequence"/>
</dbReference>
<evidence type="ECO:0000256" key="2">
    <source>
        <dbReference type="ARBA" id="ARBA00023002"/>
    </source>
</evidence>
<evidence type="ECO:0000256" key="5">
    <source>
        <dbReference type="ARBA" id="ARBA00048831"/>
    </source>
</evidence>
<accession>A0A0M0L6J2</accession>
<dbReference type="PATRIC" id="fig|284581.3.peg.2217"/>
<evidence type="ECO:0000313" key="8">
    <source>
        <dbReference type="Proteomes" id="UP000037558"/>
    </source>
</evidence>
<dbReference type="PANTHER" id="PTHR42879">
    <property type="entry name" value="3-OXOACYL-(ACYL-CARRIER-PROTEIN) REDUCTASE"/>
    <property type="match status" value="1"/>
</dbReference>
<dbReference type="OrthoDB" id="9804774at2"/>
<dbReference type="PRINTS" id="PR00080">
    <property type="entry name" value="SDRFAMILY"/>
</dbReference>
<dbReference type="STRING" id="284581.AMD01_10610"/>
<evidence type="ECO:0000256" key="1">
    <source>
        <dbReference type="ARBA" id="ARBA00006484"/>
    </source>
</evidence>
<dbReference type="Gene3D" id="3.40.50.720">
    <property type="entry name" value="NAD(P)-binding Rossmann-like Domain"/>
    <property type="match status" value="1"/>
</dbReference>
<dbReference type="EMBL" id="LILC01000013">
    <property type="protein sequence ID" value="KOO46293.1"/>
    <property type="molecule type" value="Genomic_DNA"/>
</dbReference>
<dbReference type="PROSITE" id="PS00061">
    <property type="entry name" value="ADH_SHORT"/>
    <property type="match status" value="1"/>
</dbReference>
<proteinExistence type="inferred from homology"/>
<dbReference type="InterPro" id="IPR050259">
    <property type="entry name" value="SDR"/>
</dbReference>
<comment type="catalytic activity">
    <reaction evidence="4">
        <text>D-glucose + NADP(+) = D-glucono-1,5-lactone + NADPH + H(+)</text>
        <dbReference type="Rhea" id="RHEA:14405"/>
        <dbReference type="ChEBI" id="CHEBI:4167"/>
        <dbReference type="ChEBI" id="CHEBI:15378"/>
        <dbReference type="ChEBI" id="CHEBI:16217"/>
        <dbReference type="ChEBI" id="CHEBI:57783"/>
        <dbReference type="ChEBI" id="CHEBI:58349"/>
        <dbReference type="EC" id="1.1.1.47"/>
    </reaction>
</comment>
<dbReference type="InterPro" id="IPR020904">
    <property type="entry name" value="Sc_DH/Rdtase_CS"/>
</dbReference>
<dbReference type="EC" id="1.1.1.47" evidence="3"/>
<keyword evidence="2" id="KW-0560">Oxidoreductase</keyword>
<comment type="catalytic activity">
    <reaction evidence="5">
        <text>D-glucose + NAD(+) = D-glucono-1,5-lactone + NADH + H(+)</text>
        <dbReference type="Rhea" id="RHEA:14293"/>
        <dbReference type="ChEBI" id="CHEBI:4167"/>
        <dbReference type="ChEBI" id="CHEBI:15378"/>
        <dbReference type="ChEBI" id="CHEBI:16217"/>
        <dbReference type="ChEBI" id="CHEBI:57540"/>
        <dbReference type="ChEBI" id="CHEBI:57945"/>
        <dbReference type="EC" id="1.1.1.47"/>
    </reaction>
</comment>
<dbReference type="AlphaFoldDB" id="A0A0M0L6J2"/>
<comment type="caution">
    <text evidence="7">The sequence shown here is derived from an EMBL/GenBank/DDBJ whole genome shotgun (WGS) entry which is preliminary data.</text>
</comment>
<organism evidence="7 8">
    <name type="scientific">Priestia koreensis</name>
    <dbReference type="NCBI Taxonomy" id="284581"/>
    <lineage>
        <taxon>Bacteria</taxon>
        <taxon>Bacillati</taxon>
        <taxon>Bacillota</taxon>
        <taxon>Bacilli</taxon>
        <taxon>Bacillales</taxon>
        <taxon>Bacillaceae</taxon>
        <taxon>Priestia</taxon>
    </lineage>
</organism>
<gene>
    <name evidence="7" type="ORF">AMD01_10610</name>
</gene>
<reference evidence="8" key="1">
    <citation type="submission" date="2015-08" db="EMBL/GenBank/DDBJ databases">
        <title>Fjat-14210 dsm16467.</title>
        <authorList>
            <person name="Liu B."/>
            <person name="Wang J."/>
            <person name="Zhu Y."/>
            <person name="Liu G."/>
            <person name="Chen Q."/>
            <person name="Chen Z."/>
            <person name="Lan J."/>
            <person name="Che J."/>
            <person name="Ge C."/>
            <person name="Shi H."/>
            <person name="Pan Z."/>
            <person name="Liu X."/>
        </authorList>
    </citation>
    <scope>NUCLEOTIDE SEQUENCE [LARGE SCALE GENOMIC DNA]</scope>
    <source>
        <strain evidence="8">DSM 16467</strain>
    </source>
</reference>
<evidence type="ECO:0000256" key="3">
    <source>
        <dbReference type="ARBA" id="ARBA00024389"/>
    </source>
</evidence>
<dbReference type="RefSeq" id="WP_053401370.1">
    <property type="nucleotide sequence ID" value="NZ_JBBCZF010000004.1"/>
</dbReference>
<dbReference type="InterPro" id="IPR002347">
    <property type="entry name" value="SDR_fam"/>
</dbReference>
<dbReference type="FunFam" id="3.40.50.720:FF:000084">
    <property type="entry name" value="Short-chain dehydrogenase reductase"/>
    <property type="match status" value="1"/>
</dbReference>
<dbReference type="InterPro" id="IPR036291">
    <property type="entry name" value="NAD(P)-bd_dom_sf"/>
</dbReference>
<dbReference type="PRINTS" id="PR00081">
    <property type="entry name" value="GDHRDH"/>
</dbReference>
<evidence type="ECO:0000256" key="4">
    <source>
        <dbReference type="ARBA" id="ARBA00047555"/>
    </source>
</evidence>
<dbReference type="GO" id="GO:0047936">
    <property type="term" value="F:glucose 1-dehydrogenase [NAD(P)+] activity"/>
    <property type="evidence" value="ECO:0007669"/>
    <property type="project" value="UniProtKB-EC"/>
</dbReference>
<dbReference type="GO" id="GO:0008206">
    <property type="term" value="P:bile acid metabolic process"/>
    <property type="evidence" value="ECO:0007669"/>
    <property type="project" value="UniProtKB-ARBA"/>
</dbReference>
<evidence type="ECO:0000313" key="7">
    <source>
        <dbReference type="EMBL" id="KOO46293.1"/>
    </source>
</evidence>
<dbReference type="CDD" id="cd05233">
    <property type="entry name" value="SDR_c"/>
    <property type="match status" value="1"/>
</dbReference>
<dbReference type="SUPFAM" id="SSF51735">
    <property type="entry name" value="NAD(P)-binding Rossmann-fold domains"/>
    <property type="match status" value="1"/>
</dbReference>